<dbReference type="Proteomes" id="UP000193944">
    <property type="component" value="Unassembled WGS sequence"/>
</dbReference>
<gene>
    <name evidence="1" type="ORF">BCR32DRAFT_281515</name>
</gene>
<name>A0A1Y1X107_9FUNG</name>
<evidence type="ECO:0000313" key="1">
    <source>
        <dbReference type="EMBL" id="ORX79345.1"/>
    </source>
</evidence>
<proteinExistence type="predicted"/>
<dbReference type="AlphaFoldDB" id="A0A1Y1X107"/>
<dbReference type="Gene3D" id="1.25.40.20">
    <property type="entry name" value="Ankyrin repeat-containing domain"/>
    <property type="match status" value="1"/>
</dbReference>
<sequence length="232" mass="27169">MYNVQLNLTIILPFRIKRHNYLVVILRARCRYKIDTRVAKAAKMINNSCPNYDSCCFHCDNYQRIEYWFINCLLFKNLHNKINNVKGYKNSSNNRINSICNIDILGNRKIVNRYRIYIFLISEREFLVKEEWRCLFKCQTESGTYSKSPFLLRSAALLNDIILPSRANADPITDPSKDFEKNNSSYYLFNACTNKNETIVKHLVEHGAVINKENNDGITPIFNACSNFKLKI</sequence>
<dbReference type="OrthoDB" id="194358at2759"/>
<comment type="caution">
    <text evidence="1">The sequence shown here is derived from an EMBL/GenBank/DDBJ whole genome shotgun (WGS) entry which is preliminary data.</text>
</comment>
<dbReference type="EMBL" id="MCFG01000179">
    <property type="protein sequence ID" value="ORX79345.1"/>
    <property type="molecule type" value="Genomic_DNA"/>
</dbReference>
<organism evidence="1 2">
    <name type="scientific">Anaeromyces robustus</name>
    <dbReference type="NCBI Taxonomy" id="1754192"/>
    <lineage>
        <taxon>Eukaryota</taxon>
        <taxon>Fungi</taxon>
        <taxon>Fungi incertae sedis</taxon>
        <taxon>Chytridiomycota</taxon>
        <taxon>Chytridiomycota incertae sedis</taxon>
        <taxon>Neocallimastigomycetes</taxon>
        <taxon>Neocallimastigales</taxon>
        <taxon>Neocallimastigaceae</taxon>
        <taxon>Anaeromyces</taxon>
    </lineage>
</organism>
<protein>
    <submittedName>
        <fullName evidence="1">Uncharacterized protein</fullName>
    </submittedName>
</protein>
<accession>A0A1Y1X107</accession>
<reference evidence="1 2" key="1">
    <citation type="submission" date="2016-08" db="EMBL/GenBank/DDBJ databases">
        <title>A Parts List for Fungal Cellulosomes Revealed by Comparative Genomics.</title>
        <authorList>
            <consortium name="DOE Joint Genome Institute"/>
            <person name="Haitjema C.H."/>
            <person name="Gilmore S.P."/>
            <person name="Henske J.K."/>
            <person name="Solomon K.V."/>
            <person name="De Groot R."/>
            <person name="Kuo A."/>
            <person name="Mondo S.J."/>
            <person name="Salamov A.A."/>
            <person name="Labutti K."/>
            <person name="Zhao Z."/>
            <person name="Chiniquy J."/>
            <person name="Barry K."/>
            <person name="Brewer H.M."/>
            <person name="Purvine S.O."/>
            <person name="Wright A.T."/>
            <person name="Boxma B."/>
            <person name="Van Alen T."/>
            <person name="Hackstein J.H."/>
            <person name="Baker S.E."/>
            <person name="Grigoriev I.V."/>
            <person name="O'Malley M.A."/>
        </authorList>
    </citation>
    <scope>NUCLEOTIDE SEQUENCE [LARGE SCALE GENOMIC DNA]</scope>
    <source>
        <strain evidence="1 2">S4</strain>
    </source>
</reference>
<evidence type="ECO:0000313" key="2">
    <source>
        <dbReference type="Proteomes" id="UP000193944"/>
    </source>
</evidence>
<dbReference type="InterPro" id="IPR036770">
    <property type="entry name" value="Ankyrin_rpt-contain_sf"/>
</dbReference>
<keyword evidence="2" id="KW-1185">Reference proteome</keyword>
<reference evidence="1 2" key="2">
    <citation type="submission" date="2016-08" db="EMBL/GenBank/DDBJ databases">
        <title>Pervasive Adenine N6-methylation of Active Genes in Fungi.</title>
        <authorList>
            <consortium name="DOE Joint Genome Institute"/>
            <person name="Mondo S.J."/>
            <person name="Dannebaum R.O."/>
            <person name="Kuo R.C."/>
            <person name="Labutti K."/>
            <person name="Haridas S."/>
            <person name="Kuo A."/>
            <person name="Salamov A."/>
            <person name="Ahrendt S.R."/>
            <person name="Lipzen A."/>
            <person name="Sullivan W."/>
            <person name="Andreopoulos W.B."/>
            <person name="Clum A."/>
            <person name="Lindquist E."/>
            <person name="Daum C."/>
            <person name="Ramamoorthy G.K."/>
            <person name="Gryganskyi A."/>
            <person name="Culley D."/>
            <person name="Magnuson J.K."/>
            <person name="James T.Y."/>
            <person name="O'Malley M.A."/>
            <person name="Stajich J.E."/>
            <person name="Spatafora J.W."/>
            <person name="Visel A."/>
            <person name="Grigoriev I.V."/>
        </authorList>
    </citation>
    <scope>NUCLEOTIDE SEQUENCE [LARGE SCALE GENOMIC DNA]</scope>
    <source>
        <strain evidence="1 2">S4</strain>
    </source>
</reference>
<dbReference type="SUPFAM" id="SSF48403">
    <property type="entry name" value="Ankyrin repeat"/>
    <property type="match status" value="1"/>
</dbReference>